<evidence type="ECO:0000313" key="15">
    <source>
        <dbReference type="Proteomes" id="UP000310200"/>
    </source>
</evidence>
<keyword evidence="6" id="KW-0562">Pair-rule protein</keyword>
<keyword evidence="8" id="KW-0238">DNA-binding</keyword>
<dbReference type="GO" id="GO:0010468">
    <property type="term" value="P:regulation of gene expression"/>
    <property type="evidence" value="ECO:0007669"/>
    <property type="project" value="InterPro"/>
</dbReference>
<keyword evidence="15" id="KW-1185">Reference proteome</keyword>
<evidence type="ECO:0000256" key="10">
    <source>
        <dbReference type="ARBA" id="ARBA00023242"/>
    </source>
</evidence>
<comment type="similarity">
    <text evidence="2">Belongs to the AF4 family.</text>
</comment>
<dbReference type="PANTHER" id="PTHR10528:SF17">
    <property type="entry name" value="AF4_FMR2 FAMILY MEMBER LILLI"/>
    <property type="match status" value="1"/>
</dbReference>
<evidence type="ECO:0000259" key="13">
    <source>
        <dbReference type="Pfam" id="PF18876"/>
    </source>
</evidence>
<feature type="non-terminal residue" evidence="14">
    <location>
        <position position="1"/>
    </location>
</feature>
<comment type="subcellular location">
    <subcellularLocation>
        <location evidence="1">Nucleus</location>
    </subcellularLocation>
</comment>
<feature type="non-terminal residue" evidence="14">
    <location>
        <position position="155"/>
    </location>
</feature>
<comment type="function">
    <text evidence="11">Has a role in transcriptional regulation. Acts in parallel with the Ras/MAPK and the PI3K/PKB pathways in the control of cell identity and cellular growth. Essential for regulation of the cytoskeleton and cell growth but not for cell proliferation or growth rate. Required specifically for the microtubule-based basal transport of lipid droplets. Plays a partially redundant function downstream of Raf in cell fate specification in the developing eye. Pair-rule protein that regulates embryonic cellularization, gastrulation and segmentation.</text>
</comment>
<sequence length="155" mass="17815">YISSKFKSQSNNSPENSIHIKLAILRHVSKLRFVFMRQSCLYSKLYNMRKQEVKEVQKIVNDFNQKQSQQSVAQTTPAQGEGQAAVGNIRQHRSMANTLACLCTYVYNDKAMIKQNQYSGFFIDLDQRLGPLTSYSSLRELVRYVQAGIKKLRAL</sequence>
<reference evidence="14 15" key="1">
    <citation type="journal article" date="2019" name="Philos. Trans. R. Soc. Lond., B, Biol. Sci.">
        <title>Ant behaviour and brain gene expression of defending hosts depend on the ecological success of the intruding social parasite.</title>
        <authorList>
            <person name="Kaur R."/>
            <person name="Stoldt M."/>
            <person name="Jongepier E."/>
            <person name="Feldmeyer B."/>
            <person name="Menzel F."/>
            <person name="Bornberg-Bauer E."/>
            <person name="Foitzik S."/>
        </authorList>
    </citation>
    <scope>NUCLEOTIDE SEQUENCE [LARGE SCALE GENOMIC DNA]</scope>
    <source>
        <tissue evidence="14">Whole body</tissue>
    </source>
</reference>
<evidence type="ECO:0000256" key="2">
    <source>
        <dbReference type="ARBA" id="ARBA00007354"/>
    </source>
</evidence>
<keyword evidence="7" id="KW-0805">Transcription regulation</keyword>
<dbReference type="GO" id="GO:0003677">
    <property type="term" value="F:DNA binding"/>
    <property type="evidence" value="ECO:0007669"/>
    <property type="project" value="UniProtKB-KW"/>
</dbReference>
<evidence type="ECO:0000256" key="5">
    <source>
        <dbReference type="ARBA" id="ARBA00022553"/>
    </source>
</evidence>
<dbReference type="AlphaFoldDB" id="A0A4S2KLA1"/>
<dbReference type="STRING" id="300112.A0A4S2KLA1"/>
<evidence type="ECO:0000256" key="4">
    <source>
        <dbReference type="ARBA" id="ARBA00022473"/>
    </source>
</evidence>
<dbReference type="InterPro" id="IPR007797">
    <property type="entry name" value="AF4/FMR2"/>
</dbReference>
<proteinExistence type="inferred from homology"/>
<keyword evidence="10" id="KW-0539">Nucleus</keyword>
<dbReference type="InterPro" id="IPR043640">
    <property type="entry name" value="AF4/FMR2_CHD"/>
</dbReference>
<protein>
    <recommendedName>
        <fullName evidence="3">AF4/FMR2 family member lilli</fullName>
    </recommendedName>
    <alternativeName>
        <fullName evidence="12">Protein lilliputian</fullName>
    </alternativeName>
</protein>
<evidence type="ECO:0000256" key="1">
    <source>
        <dbReference type="ARBA" id="ARBA00004123"/>
    </source>
</evidence>
<feature type="domain" description="AF4/FMR2 C-terminal homology" evidence="13">
    <location>
        <begin position="104"/>
        <end position="154"/>
    </location>
</feature>
<dbReference type="GO" id="GO:0032783">
    <property type="term" value="C:super elongation complex"/>
    <property type="evidence" value="ECO:0007669"/>
    <property type="project" value="TreeGrafter"/>
</dbReference>
<evidence type="ECO:0000313" key="14">
    <source>
        <dbReference type="EMBL" id="TGZ50210.1"/>
    </source>
</evidence>
<gene>
    <name evidence="14" type="ORF">DBV15_12424</name>
</gene>
<dbReference type="Pfam" id="PF18876">
    <property type="entry name" value="AFF4_CHD"/>
    <property type="match status" value="1"/>
</dbReference>
<evidence type="ECO:0000256" key="8">
    <source>
        <dbReference type="ARBA" id="ARBA00023125"/>
    </source>
</evidence>
<comment type="caution">
    <text evidence="14">The sequence shown here is derived from an EMBL/GenBank/DDBJ whole genome shotgun (WGS) entry which is preliminary data.</text>
</comment>
<evidence type="ECO:0000256" key="11">
    <source>
        <dbReference type="ARBA" id="ARBA00024653"/>
    </source>
</evidence>
<keyword evidence="9" id="KW-0804">Transcription</keyword>
<keyword evidence="4" id="KW-0217">Developmental protein</keyword>
<accession>A0A4S2KLA1</accession>
<dbReference type="GO" id="GO:0007366">
    <property type="term" value="P:periodic partitioning by pair rule gene"/>
    <property type="evidence" value="ECO:0007669"/>
    <property type="project" value="UniProtKB-KW"/>
</dbReference>
<organism evidence="14 15">
    <name type="scientific">Temnothorax longispinosus</name>
    <dbReference type="NCBI Taxonomy" id="300112"/>
    <lineage>
        <taxon>Eukaryota</taxon>
        <taxon>Metazoa</taxon>
        <taxon>Ecdysozoa</taxon>
        <taxon>Arthropoda</taxon>
        <taxon>Hexapoda</taxon>
        <taxon>Insecta</taxon>
        <taxon>Pterygota</taxon>
        <taxon>Neoptera</taxon>
        <taxon>Endopterygota</taxon>
        <taxon>Hymenoptera</taxon>
        <taxon>Apocrita</taxon>
        <taxon>Aculeata</taxon>
        <taxon>Formicoidea</taxon>
        <taxon>Formicidae</taxon>
        <taxon>Myrmicinae</taxon>
        <taxon>Temnothorax</taxon>
    </lineage>
</organism>
<dbReference type="PANTHER" id="PTHR10528">
    <property type="entry name" value="AF4/FMR2 FAMILY MEMBER"/>
    <property type="match status" value="1"/>
</dbReference>
<evidence type="ECO:0000256" key="7">
    <source>
        <dbReference type="ARBA" id="ARBA00023015"/>
    </source>
</evidence>
<evidence type="ECO:0000256" key="3">
    <source>
        <dbReference type="ARBA" id="ARBA00021888"/>
    </source>
</evidence>
<evidence type="ECO:0000256" key="9">
    <source>
        <dbReference type="ARBA" id="ARBA00023163"/>
    </source>
</evidence>
<dbReference type="EMBL" id="QBLH01002010">
    <property type="protein sequence ID" value="TGZ50210.1"/>
    <property type="molecule type" value="Genomic_DNA"/>
</dbReference>
<evidence type="ECO:0000256" key="12">
    <source>
        <dbReference type="ARBA" id="ARBA00032149"/>
    </source>
</evidence>
<name>A0A4S2KLA1_9HYME</name>
<dbReference type="Proteomes" id="UP000310200">
    <property type="component" value="Unassembled WGS sequence"/>
</dbReference>
<evidence type="ECO:0000256" key="6">
    <source>
        <dbReference type="ARBA" id="ARBA00022788"/>
    </source>
</evidence>
<keyword evidence="5" id="KW-0597">Phosphoprotein</keyword>